<name>A0A368BNP9_9GAMM</name>
<dbReference type="Gene3D" id="3.40.50.150">
    <property type="entry name" value="Vaccinia Virus protein VP39"/>
    <property type="match status" value="1"/>
</dbReference>
<dbReference type="AlphaFoldDB" id="A0A368BNP9"/>
<protein>
    <submittedName>
        <fullName evidence="1">Class I SAM-dependent methyltransferase</fullName>
    </submittedName>
</protein>
<dbReference type="GO" id="GO:0008168">
    <property type="term" value="F:methyltransferase activity"/>
    <property type="evidence" value="ECO:0007669"/>
    <property type="project" value="UniProtKB-KW"/>
</dbReference>
<evidence type="ECO:0000313" key="2">
    <source>
        <dbReference type="Proteomes" id="UP000253032"/>
    </source>
</evidence>
<organism evidence="1 2">
    <name type="scientific">SAR86 cluster bacterium</name>
    <dbReference type="NCBI Taxonomy" id="2030880"/>
    <lineage>
        <taxon>Bacteria</taxon>
        <taxon>Pseudomonadati</taxon>
        <taxon>Pseudomonadota</taxon>
        <taxon>Gammaproteobacteria</taxon>
        <taxon>SAR86 cluster</taxon>
    </lineage>
</organism>
<accession>A0A368BNP9</accession>
<keyword evidence="1" id="KW-0808">Transferase</keyword>
<comment type="caution">
    <text evidence="1">The sequence shown here is derived from an EMBL/GenBank/DDBJ whole genome shotgun (WGS) entry which is preliminary data.</text>
</comment>
<reference evidence="1 2" key="1">
    <citation type="journal article" date="2018" name="Microbiome">
        <title>Fine metagenomic profile of the Mediterranean stratified and mixed water columns revealed by assembly and recruitment.</title>
        <authorList>
            <person name="Haro-Moreno J.M."/>
            <person name="Lopez-Perez M."/>
            <person name="De La Torre J.R."/>
            <person name="Picazo A."/>
            <person name="Camacho A."/>
            <person name="Rodriguez-Valera F."/>
        </authorList>
    </citation>
    <scope>NUCLEOTIDE SEQUENCE [LARGE SCALE GENOMIC DNA]</scope>
    <source>
        <strain evidence="1">MED-G84</strain>
    </source>
</reference>
<dbReference type="EMBL" id="QOPC01000006">
    <property type="protein sequence ID" value="RCL38943.1"/>
    <property type="molecule type" value="Genomic_DNA"/>
</dbReference>
<proteinExistence type="predicted"/>
<dbReference type="Pfam" id="PF13578">
    <property type="entry name" value="Methyltransf_24"/>
    <property type="match status" value="1"/>
</dbReference>
<sequence length="205" mass="23130">MDFKKLDTLKGFMPGHEGQALTKWAKEFSQYGPALEIGTFGAKSALYIAAGISSNDQLIYTIDHHLGSEEHQLGEEYFDSDIYDNHLGRVNTVPLMQENLQQFDESKWIIPIIADANVLAPNWKQELGLLFIDGSHTNISAENDYDNWSSKIHSMGALVIHDIYEKPEEGGQAPYLIYQKALNDGFILYERVDTIVCLTKTQIAF</sequence>
<keyword evidence="1" id="KW-0489">Methyltransferase</keyword>
<gene>
    <name evidence="1" type="ORF">DBW98_01745</name>
</gene>
<evidence type="ECO:0000313" key="1">
    <source>
        <dbReference type="EMBL" id="RCL38943.1"/>
    </source>
</evidence>
<dbReference type="GO" id="GO:0032259">
    <property type="term" value="P:methylation"/>
    <property type="evidence" value="ECO:0007669"/>
    <property type="project" value="UniProtKB-KW"/>
</dbReference>
<dbReference type="InterPro" id="IPR029063">
    <property type="entry name" value="SAM-dependent_MTases_sf"/>
</dbReference>
<dbReference type="Proteomes" id="UP000253032">
    <property type="component" value="Unassembled WGS sequence"/>
</dbReference>